<comment type="caution">
    <text evidence="17">The sequence shown here is derived from an EMBL/GenBank/DDBJ whole genome shotgun (WGS) entry which is preliminary data.</text>
</comment>
<dbReference type="Pfam" id="PF01902">
    <property type="entry name" value="Diphthami_syn_2"/>
    <property type="match status" value="1"/>
</dbReference>
<dbReference type="InterPro" id="IPR013087">
    <property type="entry name" value="Znf_C2H2_type"/>
</dbReference>
<dbReference type="InterPro" id="IPR014729">
    <property type="entry name" value="Rossmann-like_a/b/a_fold"/>
</dbReference>
<dbReference type="FunFam" id="3.30.160.60:FF:000757">
    <property type="entry name" value="Transcription factor Msn2p"/>
    <property type="match status" value="1"/>
</dbReference>
<evidence type="ECO:0000256" key="6">
    <source>
        <dbReference type="ARBA" id="ARBA00022771"/>
    </source>
</evidence>
<dbReference type="SUPFAM" id="SSF52402">
    <property type="entry name" value="Adenine nucleotide alpha hydrolases-like"/>
    <property type="match status" value="1"/>
</dbReference>
<dbReference type="InterPro" id="IPR036236">
    <property type="entry name" value="Znf_C2H2_sf"/>
</dbReference>
<feature type="region of interest" description="Disordered" evidence="15">
    <location>
        <begin position="526"/>
        <end position="549"/>
    </location>
</feature>
<feature type="region of interest" description="Disordered" evidence="15">
    <location>
        <begin position="22"/>
        <end position="45"/>
    </location>
</feature>
<comment type="subcellular location">
    <subcellularLocation>
        <location evidence="1">Nucleus</location>
    </subcellularLocation>
</comment>
<dbReference type="InterPro" id="IPR002761">
    <property type="entry name" value="Diphthami_syn_dom"/>
</dbReference>
<evidence type="ECO:0000256" key="12">
    <source>
        <dbReference type="ARBA" id="ARBA00031552"/>
    </source>
</evidence>
<dbReference type="SMART" id="SM00355">
    <property type="entry name" value="ZnF_C2H2"/>
    <property type="match status" value="2"/>
</dbReference>
<dbReference type="Gene3D" id="3.30.160.60">
    <property type="entry name" value="Classic Zinc Finger"/>
    <property type="match status" value="2"/>
</dbReference>
<dbReference type="InterPro" id="IPR035959">
    <property type="entry name" value="RutC-like_sf"/>
</dbReference>
<evidence type="ECO:0000256" key="4">
    <source>
        <dbReference type="ARBA" id="ARBA00022723"/>
    </source>
</evidence>
<feature type="compositionally biased region" description="Low complexity" evidence="15">
    <location>
        <begin position="384"/>
        <end position="396"/>
    </location>
</feature>
<reference evidence="18" key="1">
    <citation type="submission" date="2018-05" db="EMBL/GenBank/DDBJ databases">
        <title>Draft genome sequence of Stemphylium lycopersici strain CIDEFI 213.</title>
        <authorList>
            <person name="Medina R."/>
            <person name="Franco M.E.E."/>
            <person name="Lucentini C.G."/>
            <person name="Saparrat M.C.N."/>
            <person name="Balatti P.A."/>
        </authorList>
    </citation>
    <scope>NUCLEOTIDE SEQUENCE [LARGE SCALE GENOMIC DNA]</scope>
    <source>
        <strain evidence="18">CIDEFI 213</strain>
    </source>
</reference>
<keyword evidence="10" id="KW-0539">Nucleus</keyword>
<dbReference type="Pfam" id="PF01042">
    <property type="entry name" value="Ribonuc_L-PSP"/>
    <property type="match status" value="1"/>
</dbReference>
<proteinExistence type="predicted"/>
<dbReference type="Pfam" id="PF00096">
    <property type="entry name" value="zf-C2H2"/>
    <property type="match status" value="2"/>
</dbReference>
<dbReference type="STRING" id="183478.A0A364N3M1"/>
<accession>A0A364N3M1</accession>
<dbReference type="Gene3D" id="3.40.50.620">
    <property type="entry name" value="HUPs"/>
    <property type="match status" value="1"/>
</dbReference>
<dbReference type="CDD" id="cd06155">
    <property type="entry name" value="eu_AANH_C_1"/>
    <property type="match status" value="1"/>
</dbReference>
<evidence type="ECO:0000256" key="3">
    <source>
        <dbReference type="ARBA" id="ARBA00018426"/>
    </source>
</evidence>
<dbReference type="PANTHER" id="PTHR12196:SF2">
    <property type="entry name" value="DIPHTHINE--AMMONIA LIGASE"/>
    <property type="match status" value="1"/>
</dbReference>
<dbReference type="GO" id="GO:0017178">
    <property type="term" value="F:diphthine-ammonia ligase activity"/>
    <property type="evidence" value="ECO:0007669"/>
    <property type="project" value="UniProtKB-EC"/>
</dbReference>
<dbReference type="GO" id="GO:0005634">
    <property type="term" value="C:nucleus"/>
    <property type="evidence" value="ECO:0007669"/>
    <property type="project" value="UniProtKB-SubCell"/>
</dbReference>
<keyword evidence="6 14" id="KW-0863">Zinc-finger</keyword>
<organism evidence="17 18">
    <name type="scientific">Stemphylium lycopersici</name>
    <name type="common">Tomato gray leaf spot disease fungus</name>
    <name type="synonym">Thyrospora lycopersici</name>
    <dbReference type="NCBI Taxonomy" id="183478"/>
    <lineage>
        <taxon>Eukaryota</taxon>
        <taxon>Fungi</taxon>
        <taxon>Dikarya</taxon>
        <taxon>Ascomycota</taxon>
        <taxon>Pezizomycotina</taxon>
        <taxon>Dothideomycetes</taxon>
        <taxon>Pleosporomycetidae</taxon>
        <taxon>Pleosporales</taxon>
        <taxon>Pleosporineae</taxon>
        <taxon>Pleosporaceae</taxon>
        <taxon>Stemphylium</taxon>
    </lineage>
</organism>
<dbReference type="GO" id="GO:0017183">
    <property type="term" value="P:protein histidyl modification to diphthamide"/>
    <property type="evidence" value="ECO:0007669"/>
    <property type="project" value="TreeGrafter"/>
</dbReference>
<name>A0A364N3M1_STELY</name>
<keyword evidence="8" id="KW-0805">Transcription regulation</keyword>
<feature type="compositionally biased region" description="Acidic residues" evidence="15">
    <location>
        <begin position="1108"/>
        <end position="1120"/>
    </location>
</feature>
<dbReference type="GO" id="GO:0008270">
    <property type="term" value="F:zinc ion binding"/>
    <property type="evidence" value="ECO:0007669"/>
    <property type="project" value="UniProtKB-KW"/>
</dbReference>
<feature type="domain" description="C2H2-type" evidence="16">
    <location>
        <begin position="459"/>
        <end position="481"/>
    </location>
</feature>
<evidence type="ECO:0000259" key="16">
    <source>
        <dbReference type="PROSITE" id="PS50157"/>
    </source>
</evidence>
<gene>
    <name evidence="17" type="ORF">DDE83_004755</name>
</gene>
<evidence type="ECO:0000256" key="5">
    <source>
        <dbReference type="ARBA" id="ARBA00022737"/>
    </source>
</evidence>
<feature type="domain" description="C2H2-type" evidence="16">
    <location>
        <begin position="430"/>
        <end position="458"/>
    </location>
</feature>
<evidence type="ECO:0000313" key="18">
    <source>
        <dbReference type="Proteomes" id="UP000249619"/>
    </source>
</evidence>
<dbReference type="SUPFAM" id="SSF55298">
    <property type="entry name" value="YjgF-like"/>
    <property type="match status" value="2"/>
</dbReference>
<dbReference type="OrthoDB" id="654211at2759"/>
<dbReference type="PROSITE" id="PS50157">
    <property type="entry name" value="ZINC_FINGER_C2H2_2"/>
    <property type="match status" value="2"/>
</dbReference>
<keyword evidence="7" id="KW-0862">Zinc</keyword>
<evidence type="ECO:0000256" key="2">
    <source>
        <dbReference type="ARBA" id="ARBA00012089"/>
    </source>
</evidence>
<dbReference type="FunFam" id="3.30.160.60:FF:000141">
    <property type="entry name" value="C2H2 zinc finger protein"/>
    <property type="match status" value="1"/>
</dbReference>
<dbReference type="CDD" id="cd01994">
    <property type="entry name" value="AANH_PF0828-like"/>
    <property type="match status" value="1"/>
</dbReference>
<sequence>MEGSYPIHPSQAMQSPFFYYNPDPQGENNRQHGHFTPHPSGQATFQPQNMYYQRPTSANSQMSYPQTAYANQMLTPVASPQPMYQKPTILIQPQDSPYLHPIETDYSFSPATPPLSSCGSSTSSPPSSCDVLPTPSHDMFPGEGMEGVKQGCEGEVFSEILSAGLEWRSTTPPMTPVYIQPPSANQGSYLLSATSCPSLSPSPSPLPRATFAEAENNFCNPRDLTVSATSDLPIVTLCPGDEEHKVVLKGETAKVDSFESAQSFSFNGLPTFEPLFELDCEDDFTGLVNFSTDNTQFLGTKRQRTDLGAFSPEEDFLSDESFTDFEEELVHGLPLTPAASDFDNMSGTSAPKRRTVKKARSEFSESESDYQGKQQTSGDENTVSGASSQQESGQAENAVGSSSDENATPVAPTSRRGRKQSLTDDPSKTFVCTLCSRRFRRQEHLKRHYRSLHTHDKPFECTDCGKKFSRSDNLSQHQRTHGTGAVSLEVMGSDFHHTDMQHGQPGAFGAQAPSTMGEILYNAAAEIPTSSSDGSENESSPSQKKRKRNDVIALANLHPAPSTNDDEDINSYMYQTVGHSVIPLYEQALGLPLYRQEIAGTAVDSSRDYAMPSQKQEQDETEDLVPLLTKVMDAHPEANAVSTGAILSTYQRTRVESVALRLGLTPLSYLWQYPLLPPYTQSSLLHDMTAVGQEAIIIKTASGGLDEDFLGLDVASQRTIARLANAMGRYGDAGDGAILGEGGEFETLALSGPKSLWKKRIRIENGPPAPLDGGQAVLKVKASTLEEKTGESDEAVGPLRIPELFDDEFIRILEVAIPSNEEKTSVSGDAAQDGELSSLVSAVDAPVVERLPRNMFSETRTVFTYSNLTSDAHSISSTGSPSRQLTKVFLRLEHILQQRRLSKAIVNHCTLLLRDMADFTVLNPIYAQYFSDVNPPARATIAVGNTMPEGVDVMLSVIIDKDDVEQNGEITRSVKRQGLHVQGRSYWAPANIGPYSQAISARLPPVDESFNDNGSSGAGGGEIVYVAGQIPLVPASMAIYNDRDFKGQAVLSLQHLWRIGRTKNVKWWTAAVAFIPTSPHPEEHVRTALQIWKAIHTPPPSSSSTEGEGGENEDEETDMDPWDRLNTHHGSAFNDTTYRSPLPDRSAVTHDQSSGQKVPVPPCFVAQVASLPRGVHVEWCASGLTCTSIRTTRTPDAPYRTTTWPQDTRARFFTLEIRAKGDLSALQASAVQGRASSWTIATLYVGRNFSCDDKDCATLKGVQWIPCQRVWGEDGEEVKAVLVGRVDDDE</sequence>
<evidence type="ECO:0000256" key="10">
    <source>
        <dbReference type="ARBA" id="ARBA00023242"/>
    </source>
</evidence>
<keyword evidence="5" id="KW-0677">Repeat</keyword>
<dbReference type="InterPro" id="IPR006175">
    <property type="entry name" value="YjgF/YER057c/UK114"/>
</dbReference>
<dbReference type="Proteomes" id="UP000249619">
    <property type="component" value="Unassembled WGS sequence"/>
</dbReference>
<evidence type="ECO:0000256" key="8">
    <source>
        <dbReference type="ARBA" id="ARBA00023015"/>
    </source>
</evidence>
<dbReference type="PROSITE" id="PS00028">
    <property type="entry name" value="ZINC_FINGER_C2H2_1"/>
    <property type="match status" value="2"/>
</dbReference>
<dbReference type="Gene3D" id="3.30.1330.40">
    <property type="entry name" value="RutC-like"/>
    <property type="match status" value="2"/>
</dbReference>
<dbReference type="EMBL" id="QGDH01000060">
    <property type="protein sequence ID" value="RAR11112.1"/>
    <property type="molecule type" value="Genomic_DNA"/>
</dbReference>
<dbReference type="InterPro" id="IPR030662">
    <property type="entry name" value="DPH6/MJ0570"/>
</dbReference>
<feature type="region of interest" description="Disordered" evidence="15">
    <location>
        <begin position="1096"/>
        <end position="1157"/>
    </location>
</feature>
<comment type="catalytic activity">
    <reaction evidence="13">
        <text>diphthine-[translation elongation factor 2] + NH4(+) + ATP = diphthamide-[translation elongation factor 2] + AMP + diphosphate + H(+)</text>
        <dbReference type="Rhea" id="RHEA:19753"/>
        <dbReference type="Rhea" id="RHEA-COMP:10172"/>
        <dbReference type="Rhea" id="RHEA-COMP:10174"/>
        <dbReference type="ChEBI" id="CHEBI:15378"/>
        <dbReference type="ChEBI" id="CHEBI:16692"/>
        <dbReference type="ChEBI" id="CHEBI:28938"/>
        <dbReference type="ChEBI" id="CHEBI:30616"/>
        <dbReference type="ChEBI" id="CHEBI:33019"/>
        <dbReference type="ChEBI" id="CHEBI:82696"/>
        <dbReference type="ChEBI" id="CHEBI:456215"/>
        <dbReference type="EC" id="6.3.1.14"/>
    </reaction>
</comment>
<keyword evidence="4" id="KW-0479">Metal-binding</keyword>
<evidence type="ECO:0000256" key="13">
    <source>
        <dbReference type="ARBA" id="ARBA00048108"/>
    </source>
</evidence>
<keyword evidence="9" id="KW-0804">Transcription</keyword>
<evidence type="ECO:0000313" key="17">
    <source>
        <dbReference type="EMBL" id="RAR11112.1"/>
    </source>
</evidence>
<keyword evidence="18" id="KW-1185">Reference proteome</keyword>
<dbReference type="PANTHER" id="PTHR12196">
    <property type="entry name" value="DOMAIN OF UNKNOWN FUNCTION 71 DUF71 -CONTAINING PROTEIN"/>
    <property type="match status" value="1"/>
</dbReference>
<protein>
    <recommendedName>
        <fullName evidence="3">Diphthine--ammonia ligase</fullName>
        <ecNumber evidence="2">6.3.1.14</ecNumber>
    </recommendedName>
    <alternativeName>
        <fullName evidence="11">Diphthamide synthase</fullName>
    </alternativeName>
    <alternativeName>
        <fullName evidence="12">Diphthamide synthetase</fullName>
    </alternativeName>
</protein>
<dbReference type="CDD" id="cd06156">
    <property type="entry name" value="eu_AANH_C_2"/>
    <property type="match status" value="1"/>
</dbReference>
<evidence type="ECO:0000256" key="15">
    <source>
        <dbReference type="SAM" id="MobiDB-lite"/>
    </source>
</evidence>
<evidence type="ECO:0000256" key="1">
    <source>
        <dbReference type="ARBA" id="ARBA00004123"/>
    </source>
</evidence>
<feature type="region of interest" description="Disordered" evidence="15">
    <location>
        <begin position="336"/>
        <end position="424"/>
    </location>
</feature>
<evidence type="ECO:0000256" key="11">
    <source>
        <dbReference type="ARBA" id="ARBA00029814"/>
    </source>
</evidence>
<feature type="compositionally biased region" description="Low complexity" evidence="15">
    <location>
        <begin position="530"/>
        <end position="542"/>
    </location>
</feature>
<dbReference type="SUPFAM" id="SSF57667">
    <property type="entry name" value="beta-beta-alpha zinc fingers"/>
    <property type="match status" value="1"/>
</dbReference>
<dbReference type="EC" id="6.3.1.14" evidence="2"/>
<evidence type="ECO:0000256" key="7">
    <source>
        <dbReference type="ARBA" id="ARBA00022833"/>
    </source>
</evidence>
<dbReference type="Gene3D" id="3.90.1490.10">
    <property type="entry name" value="putative n-type atp pyrophosphatase, domain 2"/>
    <property type="match status" value="1"/>
</dbReference>
<feature type="compositionally biased region" description="Polar residues" evidence="15">
    <location>
        <begin position="369"/>
        <end position="383"/>
    </location>
</feature>
<evidence type="ECO:0000256" key="9">
    <source>
        <dbReference type="ARBA" id="ARBA00023163"/>
    </source>
</evidence>
<evidence type="ECO:0000256" key="14">
    <source>
        <dbReference type="PROSITE-ProRule" id="PRU00042"/>
    </source>
</evidence>